<comment type="caution">
    <text evidence="1">The sequence shown here is derived from an EMBL/GenBank/DDBJ whole genome shotgun (WGS) entry which is preliminary data.</text>
</comment>
<gene>
    <name evidence="1" type="ORF">Lalb_Chr16g0386941</name>
</gene>
<proteinExistence type="predicted"/>
<reference evidence="2" key="1">
    <citation type="journal article" date="2020" name="Nat. Commun.">
        <title>Genome sequence of the cluster root forming white lupin.</title>
        <authorList>
            <person name="Hufnagel B."/>
            <person name="Marques A."/>
            <person name="Soriano A."/>
            <person name="Marques L."/>
            <person name="Divol F."/>
            <person name="Doumas P."/>
            <person name="Sallet E."/>
            <person name="Mancinotti D."/>
            <person name="Carrere S."/>
            <person name="Marande W."/>
            <person name="Arribat S."/>
            <person name="Keller J."/>
            <person name="Huneau C."/>
            <person name="Blein T."/>
            <person name="Aime D."/>
            <person name="Laguerre M."/>
            <person name="Taylor J."/>
            <person name="Schubert V."/>
            <person name="Nelson M."/>
            <person name="Geu-Flores F."/>
            <person name="Crespi M."/>
            <person name="Gallardo-Guerrero K."/>
            <person name="Delaux P.-M."/>
            <person name="Salse J."/>
            <person name="Berges H."/>
            <person name="Guyot R."/>
            <person name="Gouzy J."/>
            <person name="Peret B."/>
        </authorList>
    </citation>
    <scope>NUCLEOTIDE SEQUENCE [LARGE SCALE GENOMIC DNA]</scope>
    <source>
        <strain evidence="2">cv. Amiga</strain>
    </source>
</reference>
<dbReference type="Proteomes" id="UP000447434">
    <property type="component" value="Chromosome 16"/>
</dbReference>
<dbReference type="AlphaFoldDB" id="A0A6A4PCA4"/>
<evidence type="ECO:0000313" key="1">
    <source>
        <dbReference type="EMBL" id="KAE9597478.1"/>
    </source>
</evidence>
<protein>
    <submittedName>
        <fullName evidence="1">Uncharacterized protein</fullName>
    </submittedName>
</protein>
<accession>A0A6A4PCA4</accession>
<organism evidence="1 2">
    <name type="scientific">Lupinus albus</name>
    <name type="common">White lupine</name>
    <name type="synonym">Lupinus termis</name>
    <dbReference type="NCBI Taxonomy" id="3870"/>
    <lineage>
        <taxon>Eukaryota</taxon>
        <taxon>Viridiplantae</taxon>
        <taxon>Streptophyta</taxon>
        <taxon>Embryophyta</taxon>
        <taxon>Tracheophyta</taxon>
        <taxon>Spermatophyta</taxon>
        <taxon>Magnoliopsida</taxon>
        <taxon>eudicotyledons</taxon>
        <taxon>Gunneridae</taxon>
        <taxon>Pentapetalae</taxon>
        <taxon>rosids</taxon>
        <taxon>fabids</taxon>
        <taxon>Fabales</taxon>
        <taxon>Fabaceae</taxon>
        <taxon>Papilionoideae</taxon>
        <taxon>50 kb inversion clade</taxon>
        <taxon>genistoids sensu lato</taxon>
        <taxon>core genistoids</taxon>
        <taxon>Genisteae</taxon>
        <taxon>Lupinus</taxon>
    </lineage>
</organism>
<keyword evidence="2" id="KW-1185">Reference proteome</keyword>
<evidence type="ECO:0000313" key="2">
    <source>
        <dbReference type="Proteomes" id="UP000447434"/>
    </source>
</evidence>
<sequence length="62" mass="7063">MTLTTVSNVDLRWCINVMHRDRVSSLCLEIEEVLCGTCLTIKFKMTQCHSSCMFDTSMTVPC</sequence>
<dbReference type="EMBL" id="WOCE01000016">
    <property type="protein sequence ID" value="KAE9597478.1"/>
    <property type="molecule type" value="Genomic_DNA"/>
</dbReference>
<name>A0A6A4PCA4_LUPAL</name>